<organism evidence="2 3">
    <name type="scientific">Discina gigas</name>
    <dbReference type="NCBI Taxonomy" id="1032678"/>
    <lineage>
        <taxon>Eukaryota</taxon>
        <taxon>Fungi</taxon>
        <taxon>Dikarya</taxon>
        <taxon>Ascomycota</taxon>
        <taxon>Pezizomycotina</taxon>
        <taxon>Pezizomycetes</taxon>
        <taxon>Pezizales</taxon>
        <taxon>Discinaceae</taxon>
        <taxon>Discina</taxon>
    </lineage>
</organism>
<evidence type="ECO:0000256" key="1">
    <source>
        <dbReference type="SAM" id="MobiDB-lite"/>
    </source>
</evidence>
<evidence type="ECO:0000313" key="2">
    <source>
        <dbReference type="EMBL" id="KAL0635717.1"/>
    </source>
</evidence>
<dbReference type="EMBL" id="JBBBZM010000064">
    <property type="protein sequence ID" value="KAL0635717.1"/>
    <property type="molecule type" value="Genomic_DNA"/>
</dbReference>
<proteinExistence type="predicted"/>
<accession>A0ABR3GIG2</accession>
<comment type="caution">
    <text evidence="2">The sequence shown here is derived from an EMBL/GenBank/DDBJ whole genome shotgun (WGS) entry which is preliminary data.</text>
</comment>
<reference evidence="2 3" key="1">
    <citation type="submission" date="2024-02" db="EMBL/GenBank/DDBJ databases">
        <title>Discinaceae phylogenomics.</title>
        <authorList>
            <person name="Dirks A.C."/>
            <person name="James T.Y."/>
        </authorList>
    </citation>
    <scope>NUCLEOTIDE SEQUENCE [LARGE SCALE GENOMIC DNA]</scope>
    <source>
        <strain evidence="2 3">ACD0624</strain>
    </source>
</reference>
<protein>
    <submittedName>
        <fullName evidence="2">Uncharacterized protein</fullName>
    </submittedName>
</protein>
<name>A0ABR3GIG2_9PEZI</name>
<evidence type="ECO:0000313" key="3">
    <source>
        <dbReference type="Proteomes" id="UP001447188"/>
    </source>
</evidence>
<sequence>MSIRQTHPSIVCTTSTPGSPRLKVEVREESGKPQISIATNDILGAHWSLQPPRLQTRIYNPRGLQNAIHAALRFDGHGPGAPPNLPFSGNFLIDKTFALSKDTRPLLEGVQVLIPAQSSAQKADCAAIAQELVRMIAEADGFAYVRQGAGSPLQGSKTVTGWYFHYVCDASMECLPKRNDCCNCKGSIYVSMSAERMYVYYTHRDWHESTAKVAAVQCEETSVAIPVGTYPIRALPTPPQKPTARPIAISQAPVSSPESSPLDSPFSVNGSDIIACPDATFLPDIHPTPVEVEGSVYRNYKKLRALRDLVEVWLPEDGEDNQVNPFLRPIFGFMIEWFKTAMDCPGMQQEIYRILDLGNNTAMEAFLCEDGSVSSMSDAGGKWSTSSESLRQSSIGSRYPYDTEGSECSLSPSVMAGGSWRHNRLAELFKLEYGGLSSVVETPVRTVTEKRKSGDMGDMAFHFGGRKKKNRTGL</sequence>
<gene>
    <name evidence="2" type="ORF">Q9L58_005352</name>
</gene>
<keyword evidence="3" id="KW-1185">Reference proteome</keyword>
<feature type="region of interest" description="Disordered" evidence="1">
    <location>
        <begin position="238"/>
        <end position="261"/>
    </location>
</feature>
<feature type="compositionally biased region" description="Polar residues" evidence="1">
    <location>
        <begin position="252"/>
        <end position="261"/>
    </location>
</feature>
<dbReference type="Proteomes" id="UP001447188">
    <property type="component" value="Unassembled WGS sequence"/>
</dbReference>